<dbReference type="PROSITE" id="PS51257">
    <property type="entry name" value="PROKAR_LIPOPROTEIN"/>
    <property type="match status" value="1"/>
</dbReference>
<feature type="signal peptide" evidence="1">
    <location>
        <begin position="1"/>
        <end position="20"/>
    </location>
</feature>
<evidence type="ECO:0000313" key="3">
    <source>
        <dbReference type="Proteomes" id="UP000651271"/>
    </source>
</evidence>
<protein>
    <submittedName>
        <fullName evidence="2">Transporter</fullName>
    </submittedName>
</protein>
<accession>A0ABR7YAZ9</accession>
<reference evidence="2 3" key="1">
    <citation type="submission" date="2020-08" db="EMBL/GenBank/DDBJ databases">
        <title>Sphingobacterium sp. DN04309 isolated from aquaculture water.</title>
        <authorList>
            <person name="Zhang M."/>
        </authorList>
    </citation>
    <scope>NUCLEOTIDE SEQUENCE [LARGE SCALE GENOMIC DNA]</scope>
    <source>
        <strain evidence="2 3">DN04309</strain>
    </source>
</reference>
<dbReference type="Proteomes" id="UP000651271">
    <property type="component" value="Unassembled WGS sequence"/>
</dbReference>
<proteinExistence type="predicted"/>
<sequence>MRKIILLTAIAGMNFTSLFACEICGGGLGSNYTGLLPNFNKRFVGIRYHFNYVNTQLDVDGKTTALSNKEKYHTAELWSAWNIGSRWRVMAIVPYSHIEKFNYGTDSKSKKDGLGDINLSGYFNLLNKESVFTQSIWVGVGAKLPTGQYNKDEFTNMNSPNIYQLGTGSVDFTGSVNYDIRLNNIGLNTNASYKVNTKNKDDYQYGNKLTLNGSVYYNTALSSDIKLRPNVGLQYENQAKDHTMDYQIDETGGYNTNTNLGLEATLRGVAFGFSYQTPIAQNISKGRTELVNKFLTHLTFTF</sequence>
<dbReference type="EMBL" id="JACOIJ010000003">
    <property type="protein sequence ID" value="MBD1428465.1"/>
    <property type="molecule type" value="Genomic_DNA"/>
</dbReference>
<organism evidence="2 3">
    <name type="scientific">Sphingobacterium litopenaei</name>
    <dbReference type="NCBI Taxonomy" id="2763500"/>
    <lineage>
        <taxon>Bacteria</taxon>
        <taxon>Pseudomonadati</taxon>
        <taxon>Bacteroidota</taxon>
        <taxon>Sphingobacteriia</taxon>
        <taxon>Sphingobacteriales</taxon>
        <taxon>Sphingobacteriaceae</taxon>
        <taxon>Sphingobacterium</taxon>
    </lineage>
</organism>
<keyword evidence="3" id="KW-1185">Reference proteome</keyword>
<evidence type="ECO:0000313" key="2">
    <source>
        <dbReference type="EMBL" id="MBD1428465.1"/>
    </source>
</evidence>
<evidence type="ECO:0000256" key="1">
    <source>
        <dbReference type="SAM" id="SignalP"/>
    </source>
</evidence>
<gene>
    <name evidence="2" type="ORF">H8B04_02595</name>
</gene>
<dbReference type="RefSeq" id="WP_190301346.1">
    <property type="nucleotide sequence ID" value="NZ_JACOIJ010000003.1"/>
</dbReference>
<feature type="chain" id="PRO_5046736337" evidence="1">
    <location>
        <begin position="21"/>
        <end position="302"/>
    </location>
</feature>
<keyword evidence="1" id="KW-0732">Signal</keyword>
<name>A0ABR7YAZ9_9SPHI</name>
<comment type="caution">
    <text evidence="2">The sequence shown here is derived from an EMBL/GenBank/DDBJ whole genome shotgun (WGS) entry which is preliminary data.</text>
</comment>